<dbReference type="Pfam" id="PF00633">
    <property type="entry name" value="HHH"/>
    <property type="match status" value="1"/>
</dbReference>
<evidence type="ECO:0000256" key="4">
    <source>
        <dbReference type="ARBA" id="ARBA00012045"/>
    </source>
</evidence>
<sequence length="203" mass="21082">MESNGGVIPNRLEDLLTLPGVGPYTARAVLAFAFEQDAAIVDTNLGRILARRAGRPLGRAEAQAQADAWLPSGQSWAWNQALLDIGALRCRPQAPVCTGCPVRRTCAWARASWPAPDPAAGSAAVSTRQAKFEGSARQARGRLLRAVQQGTVAPLGLSAAAGLEGQADAQARARAVADSLVNDGLLELDGAGNWVIAGTTPKP</sequence>
<evidence type="ECO:0000256" key="5">
    <source>
        <dbReference type="ARBA" id="ARBA00022023"/>
    </source>
</evidence>
<dbReference type="SUPFAM" id="SSF48150">
    <property type="entry name" value="DNA-glycosylase"/>
    <property type="match status" value="1"/>
</dbReference>
<dbReference type="GO" id="GO:0051536">
    <property type="term" value="F:iron-sulfur cluster binding"/>
    <property type="evidence" value="ECO:0007669"/>
    <property type="project" value="UniProtKB-KW"/>
</dbReference>
<dbReference type="PANTHER" id="PTHR42944">
    <property type="entry name" value="ADENINE DNA GLYCOSYLASE"/>
    <property type="match status" value="1"/>
</dbReference>
<keyword evidence="12" id="KW-0326">Glycosidase</keyword>
<comment type="similarity">
    <text evidence="3">Belongs to the Nth/MutY family.</text>
</comment>
<keyword evidence="9" id="KW-0408">Iron</keyword>
<evidence type="ECO:0000256" key="1">
    <source>
        <dbReference type="ARBA" id="ARBA00000843"/>
    </source>
</evidence>
<evidence type="ECO:0000256" key="8">
    <source>
        <dbReference type="ARBA" id="ARBA00022801"/>
    </source>
</evidence>
<comment type="cofactor">
    <cofactor evidence="2">
        <name>[4Fe-4S] cluster</name>
        <dbReference type="ChEBI" id="CHEBI:49883"/>
    </cofactor>
</comment>
<evidence type="ECO:0000256" key="12">
    <source>
        <dbReference type="ARBA" id="ARBA00023295"/>
    </source>
</evidence>
<dbReference type="InterPro" id="IPR003265">
    <property type="entry name" value="HhH-GPD_domain"/>
</dbReference>
<dbReference type="InterPro" id="IPR044298">
    <property type="entry name" value="MIG/MutY"/>
</dbReference>
<evidence type="ECO:0000256" key="9">
    <source>
        <dbReference type="ARBA" id="ARBA00023004"/>
    </source>
</evidence>
<dbReference type="GO" id="GO:0006298">
    <property type="term" value="P:mismatch repair"/>
    <property type="evidence" value="ECO:0007669"/>
    <property type="project" value="TreeGrafter"/>
</dbReference>
<name>A0A6J6QL82_9ZZZZ</name>
<dbReference type="Gene3D" id="1.10.1670.10">
    <property type="entry name" value="Helix-hairpin-Helix base-excision DNA repair enzymes (C-terminal)"/>
    <property type="match status" value="1"/>
</dbReference>
<dbReference type="GO" id="GO:0032357">
    <property type="term" value="F:oxidized purine DNA binding"/>
    <property type="evidence" value="ECO:0007669"/>
    <property type="project" value="TreeGrafter"/>
</dbReference>
<evidence type="ECO:0000256" key="10">
    <source>
        <dbReference type="ARBA" id="ARBA00023014"/>
    </source>
</evidence>
<dbReference type="InterPro" id="IPR011257">
    <property type="entry name" value="DNA_glycosylase"/>
</dbReference>
<organism evidence="13">
    <name type="scientific">freshwater metagenome</name>
    <dbReference type="NCBI Taxonomy" id="449393"/>
    <lineage>
        <taxon>unclassified sequences</taxon>
        <taxon>metagenomes</taxon>
        <taxon>ecological metagenomes</taxon>
    </lineage>
</organism>
<keyword evidence="10" id="KW-0411">Iron-sulfur</keyword>
<dbReference type="GO" id="GO:0006284">
    <property type="term" value="P:base-excision repair"/>
    <property type="evidence" value="ECO:0007669"/>
    <property type="project" value="InterPro"/>
</dbReference>
<dbReference type="EC" id="3.2.2.31" evidence="4"/>
<accession>A0A6J6QL82</accession>
<dbReference type="GO" id="GO:0035485">
    <property type="term" value="F:adenine/guanine mispair binding"/>
    <property type="evidence" value="ECO:0007669"/>
    <property type="project" value="TreeGrafter"/>
</dbReference>
<keyword evidence="11" id="KW-0234">DNA repair</keyword>
<protein>
    <recommendedName>
        <fullName evidence="5">Adenine DNA glycosylase</fullName>
        <ecNumber evidence="4">3.2.2.31</ecNumber>
    </recommendedName>
</protein>
<dbReference type="PANTHER" id="PTHR42944:SF1">
    <property type="entry name" value="ADENINE DNA GLYCOSYLASE"/>
    <property type="match status" value="1"/>
</dbReference>
<gene>
    <name evidence="13" type="ORF">UFOPK2582_01396</name>
</gene>
<dbReference type="EMBL" id="CAEZXS010000200">
    <property type="protein sequence ID" value="CAB4710423.1"/>
    <property type="molecule type" value="Genomic_DNA"/>
</dbReference>
<keyword evidence="7" id="KW-0227">DNA damage</keyword>
<keyword evidence="8" id="KW-0378">Hydrolase</keyword>
<evidence type="ECO:0000256" key="3">
    <source>
        <dbReference type="ARBA" id="ARBA00008343"/>
    </source>
</evidence>
<dbReference type="AlphaFoldDB" id="A0A6J6QL82"/>
<evidence type="ECO:0000313" key="13">
    <source>
        <dbReference type="EMBL" id="CAB4710423.1"/>
    </source>
</evidence>
<dbReference type="GO" id="GO:0034039">
    <property type="term" value="F:8-oxo-7,8-dihydroguanine DNA N-glycosylase activity"/>
    <property type="evidence" value="ECO:0007669"/>
    <property type="project" value="TreeGrafter"/>
</dbReference>
<comment type="catalytic activity">
    <reaction evidence="1">
        <text>Hydrolyzes free adenine bases from 7,8-dihydro-8-oxoguanine:adenine mismatched double-stranded DNA, leaving an apurinic site.</text>
        <dbReference type="EC" id="3.2.2.31"/>
    </reaction>
</comment>
<dbReference type="GO" id="GO:0000701">
    <property type="term" value="F:purine-specific mismatch base pair DNA N-glycosylase activity"/>
    <property type="evidence" value="ECO:0007669"/>
    <property type="project" value="UniProtKB-EC"/>
</dbReference>
<dbReference type="InterPro" id="IPR000445">
    <property type="entry name" value="HhH_motif"/>
</dbReference>
<dbReference type="GO" id="GO:0046872">
    <property type="term" value="F:metal ion binding"/>
    <property type="evidence" value="ECO:0007669"/>
    <property type="project" value="UniProtKB-KW"/>
</dbReference>
<proteinExistence type="inferred from homology"/>
<evidence type="ECO:0000256" key="2">
    <source>
        <dbReference type="ARBA" id="ARBA00001966"/>
    </source>
</evidence>
<dbReference type="CDD" id="cd00056">
    <property type="entry name" value="ENDO3c"/>
    <property type="match status" value="1"/>
</dbReference>
<dbReference type="InterPro" id="IPR023170">
    <property type="entry name" value="HhH_base_excis_C"/>
</dbReference>
<dbReference type="PROSITE" id="PS01155">
    <property type="entry name" value="ENDONUCLEASE_III_2"/>
    <property type="match status" value="1"/>
</dbReference>
<evidence type="ECO:0000256" key="11">
    <source>
        <dbReference type="ARBA" id="ARBA00023204"/>
    </source>
</evidence>
<reference evidence="13" key="1">
    <citation type="submission" date="2020-05" db="EMBL/GenBank/DDBJ databases">
        <authorList>
            <person name="Chiriac C."/>
            <person name="Salcher M."/>
            <person name="Ghai R."/>
            <person name="Kavagutti S V."/>
        </authorList>
    </citation>
    <scope>NUCLEOTIDE SEQUENCE</scope>
</reference>
<dbReference type="InterPro" id="IPR004036">
    <property type="entry name" value="Endonuclease-III-like_CS2"/>
</dbReference>
<evidence type="ECO:0000256" key="7">
    <source>
        <dbReference type="ARBA" id="ARBA00022763"/>
    </source>
</evidence>
<keyword evidence="6" id="KW-0479">Metal-binding</keyword>
<dbReference type="Gene3D" id="1.10.340.30">
    <property type="entry name" value="Hypothetical protein, domain 2"/>
    <property type="match status" value="1"/>
</dbReference>
<evidence type="ECO:0000256" key="6">
    <source>
        <dbReference type="ARBA" id="ARBA00022723"/>
    </source>
</evidence>